<dbReference type="PANTHER" id="PTHR41252">
    <property type="entry name" value="BLR2505 PROTEIN"/>
    <property type="match status" value="1"/>
</dbReference>
<name>A0A2A7MS69_MYCAG</name>
<dbReference type="Proteomes" id="UP000465302">
    <property type="component" value="Unassembled WGS sequence"/>
</dbReference>
<keyword evidence="4" id="KW-1185">Reference proteome</keyword>
<dbReference type="Gene3D" id="3.10.450.50">
    <property type="match status" value="1"/>
</dbReference>
<dbReference type="InterPro" id="IPR032710">
    <property type="entry name" value="NTF2-like_dom_sf"/>
</dbReference>
<dbReference type="EMBL" id="BLKS01000001">
    <property type="protein sequence ID" value="GFG50822.1"/>
    <property type="molecule type" value="Genomic_DNA"/>
</dbReference>
<dbReference type="Proteomes" id="UP000220914">
    <property type="component" value="Unassembled WGS sequence"/>
</dbReference>
<dbReference type="RefSeq" id="WP_097942752.1">
    <property type="nucleotide sequence ID" value="NZ_BLKS01000001.1"/>
</dbReference>
<reference evidence="2 5" key="2">
    <citation type="journal article" date="2019" name="Emerg. Microbes Infect.">
        <title>Comprehensive subspecies identification of 175 nontuberculous mycobacteria species based on 7547 genomic profiles.</title>
        <authorList>
            <person name="Matsumoto Y."/>
            <person name="Kinjo T."/>
            <person name="Motooka D."/>
            <person name="Nabeya D."/>
            <person name="Jung N."/>
            <person name="Uechi K."/>
            <person name="Horii T."/>
            <person name="Iida T."/>
            <person name="Fujita J."/>
            <person name="Nakamura S."/>
        </authorList>
    </citation>
    <scope>NUCLEOTIDE SEQUENCE [LARGE SCALE GENOMIC DNA]</scope>
    <source>
        <strain evidence="2 5">JCM 6377</strain>
    </source>
</reference>
<sequence>MSEQENKELIERGYAAFSAGDIQTVMDQFDDDIEWVQPGQSAISGTFHGKTEVMEFMERLAQKAPTVTLKRLIAEGDTVVAITDVTVDGQTGEDADVFTVRDGKTVRAEIHADTALLERVYGKKELAAG</sequence>
<evidence type="ECO:0000313" key="5">
    <source>
        <dbReference type="Proteomes" id="UP000465302"/>
    </source>
</evidence>
<dbReference type="AlphaFoldDB" id="A0A2A7MS69"/>
<accession>A0A2A7MS69</accession>
<feature type="domain" description="SnoaL-like" evidence="1">
    <location>
        <begin position="10"/>
        <end position="107"/>
    </location>
</feature>
<dbReference type="EMBL" id="PDCP01000060">
    <property type="protein sequence ID" value="PEG34575.1"/>
    <property type="molecule type" value="Genomic_DNA"/>
</dbReference>
<gene>
    <name evidence="3" type="ORF">CQY20_24760</name>
    <name evidence="2" type="ORF">MAGR_22630</name>
</gene>
<evidence type="ECO:0000313" key="3">
    <source>
        <dbReference type="EMBL" id="PEG34575.1"/>
    </source>
</evidence>
<proteinExistence type="predicted"/>
<dbReference type="PANTHER" id="PTHR41252:SF1">
    <property type="entry name" value="BLR2505 PROTEIN"/>
    <property type="match status" value="1"/>
</dbReference>
<reference evidence="3 4" key="1">
    <citation type="submission" date="2017-10" db="EMBL/GenBank/DDBJ databases">
        <title>The new phylogeny of genus Mycobacterium.</title>
        <authorList>
            <person name="Tortoli E."/>
            <person name="Trovato A."/>
            <person name="Cirillo D.M."/>
        </authorList>
    </citation>
    <scope>NUCLEOTIDE SEQUENCE [LARGE SCALE GENOMIC DNA]</scope>
    <source>
        <strain evidence="3 4">CCUG37673</strain>
    </source>
</reference>
<evidence type="ECO:0000313" key="4">
    <source>
        <dbReference type="Proteomes" id="UP000220914"/>
    </source>
</evidence>
<dbReference type="InterPro" id="IPR037401">
    <property type="entry name" value="SnoaL-like"/>
</dbReference>
<evidence type="ECO:0000313" key="2">
    <source>
        <dbReference type="EMBL" id="GFG50822.1"/>
    </source>
</evidence>
<comment type="caution">
    <text evidence="3">The sequence shown here is derived from an EMBL/GenBank/DDBJ whole genome shotgun (WGS) entry which is preliminary data.</text>
</comment>
<organism evidence="3 4">
    <name type="scientific">Mycolicibacterium agri</name>
    <name type="common">Mycobacterium agri</name>
    <dbReference type="NCBI Taxonomy" id="36811"/>
    <lineage>
        <taxon>Bacteria</taxon>
        <taxon>Bacillati</taxon>
        <taxon>Actinomycetota</taxon>
        <taxon>Actinomycetes</taxon>
        <taxon>Mycobacteriales</taxon>
        <taxon>Mycobacteriaceae</taxon>
        <taxon>Mycolicibacterium</taxon>
    </lineage>
</organism>
<dbReference type="OrthoDB" id="5176305at2"/>
<dbReference type="SUPFAM" id="SSF54427">
    <property type="entry name" value="NTF2-like"/>
    <property type="match status" value="1"/>
</dbReference>
<dbReference type="Pfam" id="PF12680">
    <property type="entry name" value="SnoaL_2"/>
    <property type="match status" value="1"/>
</dbReference>
<evidence type="ECO:0000259" key="1">
    <source>
        <dbReference type="Pfam" id="PF12680"/>
    </source>
</evidence>
<reference evidence="2" key="3">
    <citation type="submission" date="2020-02" db="EMBL/GenBank/DDBJ databases">
        <authorList>
            <person name="Matsumoto Y."/>
            <person name="Motooka D."/>
            <person name="Nakamura S."/>
        </authorList>
    </citation>
    <scope>NUCLEOTIDE SEQUENCE</scope>
    <source>
        <strain evidence="2">JCM 6377</strain>
    </source>
</reference>
<protein>
    <submittedName>
        <fullName evidence="3">DUF4440 domain-containing protein</fullName>
    </submittedName>
</protein>